<dbReference type="GO" id="GO:0005524">
    <property type="term" value="F:ATP binding"/>
    <property type="evidence" value="ECO:0007669"/>
    <property type="project" value="UniProtKB-KW"/>
</dbReference>
<dbReference type="InterPro" id="IPR002197">
    <property type="entry name" value="HTH_Fis"/>
</dbReference>
<evidence type="ECO:0000256" key="1">
    <source>
        <dbReference type="ARBA" id="ARBA00022741"/>
    </source>
</evidence>
<feature type="domain" description="Sigma-54 factor interaction" evidence="3">
    <location>
        <begin position="394"/>
        <end position="450"/>
    </location>
</feature>
<dbReference type="InterPro" id="IPR002078">
    <property type="entry name" value="Sigma_54_int"/>
</dbReference>
<dbReference type="RefSeq" id="WP_245865288.1">
    <property type="nucleotide sequence ID" value="NZ_FZOW01000003.1"/>
</dbReference>
<dbReference type="PROSITE" id="PS50045">
    <property type="entry name" value="SIGMA54_INTERACT_4"/>
    <property type="match status" value="1"/>
</dbReference>
<dbReference type="InterPro" id="IPR029016">
    <property type="entry name" value="GAF-like_dom_sf"/>
</dbReference>
<protein>
    <submittedName>
        <fullName evidence="4">Regulatory protein, Fis family</fullName>
    </submittedName>
</protein>
<dbReference type="EMBL" id="FZOW01000003">
    <property type="protein sequence ID" value="SNS49841.1"/>
    <property type="molecule type" value="Genomic_DNA"/>
</dbReference>
<dbReference type="SUPFAM" id="SSF52540">
    <property type="entry name" value="P-loop containing nucleoside triphosphate hydrolases"/>
    <property type="match status" value="1"/>
</dbReference>
<evidence type="ECO:0000313" key="5">
    <source>
        <dbReference type="Proteomes" id="UP000198327"/>
    </source>
</evidence>
<dbReference type="PANTHER" id="PTHR32071">
    <property type="entry name" value="TRANSCRIPTIONAL REGULATORY PROTEIN"/>
    <property type="match status" value="1"/>
</dbReference>
<evidence type="ECO:0000313" key="4">
    <source>
        <dbReference type="EMBL" id="SNS49841.1"/>
    </source>
</evidence>
<reference evidence="5" key="1">
    <citation type="submission" date="2017-06" db="EMBL/GenBank/DDBJ databases">
        <authorList>
            <person name="Varghese N."/>
            <person name="Submissions S."/>
        </authorList>
    </citation>
    <scope>NUCLEOTIDE SEQUENCE [LARGE SCALE GENOMIC DNA]</scope>
    <source>
        <strain evidence="5">JCM 23211</strain>
    </source>
</reference>
<organism evidence="4 5">
    <name type="scientific">Rhodococcoides kyotonense</name>
    <dbReference type="NCBI Taxonomy" id="398843"/>
    <lineage>
        <taxon>Bacteria</taxon>
        <taxon>Bacillati</taxon>
        <taxon>Actinomycetota</taxon>
        <taxon>Actinomycetes</taxon>
        <taxon>Mycobacteriales</taxon>
        <taxon>Nocardiaceae</taxon>
        <taxon>Rhodococcoides</taxon>
    </lineage>
</organism>
<dbReference type="AlphaFoldDB" id="A0A239EZF7"/>
<keyword evidence="5" id="KW-1185">Reference proteome</keyword>
<sequence length="518" mass="56315">MELVRAQIAQSWQRARLSGLDPTGTLEDFSVSEVDRRSRLLSAADPILDRMESVLTGNGYCVILADRDAKLVDMRFGNKAARELVTGTGAVVGRPFTETTSGTNSIATVYELRAPIAVRGDEHYMESMKQFSCYGYPILHPITRRIEGVLDITFLAAQDNPLLEPMLVHAVSDIQGRLLEETRWSEQLLFGAFQRASARRRGAPAIAIADEILLENTSAGKLLDAVDHAALRALADDPVHRQGVVRSMTLSSGLQATVRWDRPASGAGIVIEIDPQEKPPRASVTSTRARATVCVSGEPGTGRTRTLSDIAGAATFFDSCDLMDSDPAEWLARVGDALADADASVVVENVHLLPAAVARSLYTKLTSADAWFALSTTPDATGEHRRLLTACASTIDLLPLRSRKHEIPDLVRGFLPGNRRFTPTAMAKLINYDWPGNLGELRAEITEVAAKRSVGDITDRDLIRPRSVDSSLNVLDAATKTAIVAELARNGGNKRSTADALHMSRTTLYKRMKELGIH</sequence>
<dbReference type="Gene3D" id="3.30.450.40">
    <property type="match status" value="1"/>
</dbReference>
<name>A0A239EZF7_9NOCA</name>
<dbReference type="Pfam" id="PF02954">
    <property type="entry name" value="HTH_8"/>
    <property type="match status" value="1"/>
</dbReference>
<dbReference type="SUPFAM" id="SSF46689">
    <property type="entry name" value="Homeodomain-like"/>
    <property type="match status" value="1"/>
</dbReference>
<dbReference type="InterPro" id="IPR027417">
    <property type="entry name" value="P-loop_NTPase"/>
</dbReference>
<dbReference type="GO" id="GO:0006355">
    <property type="term" value="P:regulation of DNA-templated transcription"/>
    <property type="evidence" value="ECO:0007669"/>
    <property type="project" value="InterPro"/>
</dbReference>
<dbReference type="Gene3D" id="1.10.10.60">
    <property type="entry name" value="Homeodomain-like"/>
    <property type="match status" value="1"/>
</dbReference>
<dbReference type="GO" id="GO:0043565">
    <property type="term" value="F:sequence-specific DNA binding"/>
    <property type="evidence" value="ECO:0007669"/>
    <property type="project" value="InterPro"/>
</dbReference>
<gene>
    <name evidence="4" type="ORF">SAMN05421642_10318</name>
</gene>
<evidence type="ECO:0000259" key="3">
    <source>
        <dbReference type="PROSITE" id="PS50045"/>
    </source>
</evidence>
<keyword evidence="1" id="KW-0547">Nucleotide-binding</keyword>
<dbReference type="PRINTS" id="PR01590">
    <property type="entry name" value="HTHFIS"/>
</dbReference>
<proteinExistence type="predicted"/>
<dbReference type="Gene3D" id="1.10.8.60">
    <property type="match status" value="1"/>
</dbReference>
<dbReference type="InterPro" id="IPR009057">
    <property type="entry name" value="Homeodomain-like_sf"/>
</dbReference>
<keyword evidence="2" id="KW-0067">ATP-binding</keyword>
<evidence type="ECO:0000256" key="2">
    <source>
        <dbReference type="ARBA" id="ARBA00022840"/>
    </source>
</evidence>
<dbReference type="Proteomes" id="UP000198327">
    <property type="component" value="Unassembled WGS sequence"/>
</dbReference>
<accession>A0A239EZF7</accession>